<evidence type="ECO:0000313" key="4">
    <source>
        <dbReference type="Proteomes" id="UP000070501"/>
    </source>
</evidence>
<dbReference type="EMBL" id="KQ964257">
    <property type="protein sequence ID" value="KXJ88846.1"/>
    <property type="molecule type" value="Genomic_DNA"/>
</dbReference>
<dbReference type="OrthoDB" id="3832628at2759"/>
<dbReference type="Proteomes" id="UP000070501">
    <property type="component" value="Unassembled WGS sequence"/>
</dbReference>
<name>A0A136IVP8_9PEZI</name>
<proteinExistence type="predicted"/>
<gene>
    <name evidence="3" type="ORF">Micbo1qcDRAFT_166290</name>
</gene>
<accession>A0A136IVP8</accession>
<evidence type="ECO:0000313" key="3">
    <source>
        <dbReference type="EMBL" id="KXJ88846.1"/>
    </source>
</evidence>
<dbReference type="STRING" id="196109.A0A136IVP8"/>
<organism evidence="3 4">
    <name type="scientific">Microdochium bolleyi</name>
    <dbReference type="NCBI Taxonomy" id="196109"/>
    <lineage>
        <taxon>Eukaryota</taxon>
        <taxon>Fungi</taxon>
        <taxon>Dikarya</taxon>
        <taxon>Ascomycota</taxon>
        <taxon>Pezizomycotina</taxon>
        <taxon>Sordariomycetes</taxon>
        <taxon>Xylariomycetidae</taxon>
        <taxon>Xylariales</taxon>
        <taxon>Microdochiaceae</taxon>
        <taxon>Microdochium</taxon>
    </lineage>
</organism>
<dbReference type="InParanoid" id="A0A136IVP8"/>
<feature type="domain" description="LDB19 N-terminal" evidence="2">
    <location>
        <begin position="2"/>
        <end position="91"/>
    </location>
</feature>
<dbReference type="AlphaFoldDB" id="A0A136IVP8"/>
<dbReference type="Pfam" id="PF13002">
    <property type="entry name" value="LDB19"/>
    <property type="match status" value="1"/>
</dbReference>
<keyword evidence="4" id="KW-1185">Reference proteome</keyword>
<protein>
    <recommendedName>
        <fullName evidence="2">LDB19 N-terminal domain-containing protein</fullName>
    </recommendedName>
</protein>
<dbReference type="FunCoup" id="A0A136IVP8">
    <property type="interactions" value="19"/>
</dbReference>
<feature type="region of interest" description="Disordered" evidence="1">
    <location>
        <begin position="252"/>
        <end position="275"/>
    </location>
</feature>
<evidence type="ECO:0000256" key="1">
    <source>
        <dbReference type="SAM" id="MobiDB-lite"/>
    </source>
</evidence>
<reference evidence="4" key="1">
    <citation type="submission" date="2016-02" db="EMBL/GenBank/DDBJ databases">
        <title>Draft genome sequence of Microdochium bolleyi, a fungal endophyte of beachgrass.</title>
        <authorList>
            <consortium name="DOE Joint Genome Institute"/>
            <person name="David A.S."/>
            <person name="May G."/>
            <person name="Haridas S."/>
            <person name="Lim J."/>
            <person name="Wang M."/>
            <person name="Labutti K."/>
            <person name="Lipzen A."/>
            <person name="Barry K."/>
            <person name="Grigoriev I.V."/>
        </authorList>
    </citation>
    <scope>NUCLEOTIDE SEQUENCE [LARGE SCALE GENOMIC DNA]</scope>
    <source>
        <strain evidence="4">J235TASD1</strain>
    </source>
</reference>
<evidence type="ECO:0000259" key="2">
    <source>
        <dbReference type="Pfam" id="PF13002"/>
    </source>
</evidence>
<sequence length="275" mass="30091">MNKTINVKRALAVPELPHHSIRVFPPTNIKADIHYPQVIHPLGSNTLSLRLDGIVKHNTDTKTVEYWKLKRLTWKLEESIATMAPPCEKHMPKATSDDDSARKGVKRTAERTIGHQDMHSGWKSDYSPDGCVEAEIDFSCSPALKPNCDLKIGSGCATITHQLVVEMVVVQEFAPVSQPKHITPTGIARILRMHFNVNVTERSGLGVSWDNEAPPIYQDVPPSPPGYTHPVSGADSVQDLVLGSAPVYTEGSYASSLAPSSRESSRPSSILSSQN</sequence>
<dbReference type="InterPro" id="IPR024391">
    <property type="entry name" value="LDB19_N"/>
</dbReference>